<dbReference type="GO" id="GO:0051301">
    <property type="term" value="P:cell division"/>
    <property type="evidence" value="ECO:0007669"/>
    <property type="project" value="UniProtKB-KW"/>
</dbReference>
<protein>
    <recommendedName>
        <fullName evidence="11">POTRA domain protein, FtsQ-type</fullName>
    </recommendedName>
</protein>
<evidence type="ECO:0000256" key="8">
    <source>
        <dbReference type="SAM" id="Phobius"/>
    </source>
</evidence>
<dbReference type="PANTHER" id="PTHR37820">
    <property type="entry name" value="CELL DIVISION PROTEIN DIVIB"/>
    <property type="match status" value="1"/>
</dbReference>
<evidence type="ECO:0000313" key="10">
    <source>
        <dbReference type="Proteomes" id="UP000070080"/>
    </source>
</evidence>
<keyword evidence="5" id="KW-0131">Cell cycle</keyword>
<evidence type="ECO:0000313" key="9">
    <source>
        <dbReference type="EMBL" id="KXB39267.1"/>
    </source>
</evidence>
<dbReference type="EMBL" id="LSCV01000042">
    <property type="protein sequence ID" value="KXB39267.1"/>
    <property type="molecule type" value="Genomic_DNA"/>
</dbReference>
<keyword evidence="2" id="KW-0132">Cell division</keyword>
<dbReference type="AlphaFoldDB" id="A0A133Y7X4"/>
<evidence type="ECO:0000256" key="2">
    <source>
        <dbReference type="ARBA" id="ARBA00022618"/>
    </source>
</evidence>
<keyword evidence="3 8" id="KW-0812">Transmembrane</keyword>
<evidence type="ECO:0000256" key="4">
    <source>
        <dbReference type="ARBA" id="ARBA00022989"/>
    </source>
</evidence>
<name>A0A133Y7X4_9FIRM</name>
<evidence type="ECO:0000256" key="3">
    <source>
        <dbReference type="ARBA" id="ARBA00022692"/>
    </source>
</evidence>
<proteinExistence type="predicted"/>
<feature type="region of interest" description="Disordered" evidence="7">
    <location>
        <begin position="1"/>
        <end position="89"/>
    </location>
</feature>
<evidence type="ECO:0000256" key="1">
    <source>
        <dbReference type="ARBA" id="ARBA00022475"/>
    </source>
</evidence>
<keyword evidence="1" id="KW-1003">Cell membrane</keyword>
<dbReference type="STRING" id="1497955.HMPREF1872_01299"/>
<evidence type="ECO:0000256" key="6">
    <source>
        <dbReference type="SAM" id="Coils"/>
    </source>
</evidence>
<evidence type="ECO:0000256" key="7">
    <source>
        <dbReference type="SAM" id="MobiDB-lite"/>
    </source>
</evidence>
<dbReference type="OrthoDB" id="1953902at2"/>
<keyword evidence="6" id="KW-0175">Coiled coil</keyword>
<dbReference type="Proteomes" id="UP000070080">
    <property type="component" value="Unassembled WGS sequence"/>
</dbReference>
<keyword evidence="8" id="KW-0472">Membrane</keyword>
<feature type="coiled-coil region" evidence="6">
    <location>
        <begin position="256"/>
        <end position="283"/>
    </location>
</feature>
<evidence type="ECO:0000256" key="5">
    <source>
        <dbReference type="ARBA" id="ARBA00023306"/>
    </source>
</evidence>
<organism evidence="9 10">
    <name type="scientific">Amygdalobacter nucleatus</name>
    <dbReference type="NCBI Taxonomy" id="3029274"/>
    <lineage>
        <taxon>Bacteria</taxon>
        <taxon>Bacillati</taxon>
        <taxon>Bacillota</taxon>
        <taxon>Clostridia</taxon>
        <taxon>Eubacteriales</taxon>
        <taxon>Oscillospiraceae</taxon>
        <taxon>Amygdalobacter</taxon>
    </lineage>
</organism>
<keyword evidence="10" id="KW-1185">Reference proteome</keyword>
<dbReference type="GO" id="GO:0005886">
    <property type="term" value="C:plasma membrane"/>
    <property type="evidence" value="ECO:0007669"/>
    <property type="project" value="TreeGrafter"/>
</dbReference>
<keyword evidence="4 8" id="KW-1133">Transmembrane helix</keyword>
<dbReference type="RefSeq" id="WP_066714884.1">
    <property type="nucleotide sequence ID" value="NZ_JARFNM010000001.1"/>
</dbReference>
<gene>
    <name evidence="9" type="ORF">HMPREF1872_01299</name>
</gene>
<dbReference type="InterPro" id="IPR050487">
    <property type="entry name" value="FtsQ_DivIB"/>
</dbReference>
<evidence type="ECO:0008006" key="11">
    <source>
        <dbReference type="Google" id="ProtNLM"/>
    </source>
</evidence>
<sequence>MKKRNAKQAKFALRKLSDAESKRLAATVSPAHLASVPKQSPTLSPLVKDIIANQVDNNQTSADHTDSNSAAENQTSANQASSKRVDTSQMGVNSTFEKQIDASLPSANQADANQVDASQTGTNKTVAEFAAKFINTDESESVENLETEPSTVNLAEKAAEAYISELVKHVDTSKTEPHIKRVDLPKANELVKRVNEPTASDLVKRVDEPLTDKSIKLPNESSATTDKAADSLNDTVRKVKQDQPDYAIRIANLRQALTHKAKLKDAKLQAKQAKEQAANTGESSLVKALQEQPNPEFVQELANFQVPSDPKARYQLVEKLQLLAPTYPCRKFKLKQTEEQAKGQTKLTAMEAKAGLDTSRQLIARALQHRRLLLNKAYRKITDESIYAAYVAKLKDGQLKQQQPTEKAKLAANCRREARIQSANLRKYARVKALFKRRFKFKKARQKANRLGKTWQNFSKFLHSFKISAAIICLLLGLALSLIALLPQFYLQEVEIMGNEHLSEQELVDFLKVKKGQHLITLLKGDLWQVLQGRNVNMERRLEENYPIISQVRCWVKVPGKLLIKVKESTPIAYLQVPGGYANIDADGRILAINMGEAASGVPLIKGLDTGKLHINQLFTQIKQRSFANAIAFMDNLMRSDADSADKLNLISALKSIHLMPDASLWLEFSFNLKDNENSDSLLVHVGSDIADYANSIYWLRNTKQVGALDKLGNGYLDLTHEQKVFVKSADNVANNAGNQNGKLKAEPWDNAAWTWKDIVVKTFQKKVGD</sequence>
<feature type="transmembrane region" description="Helical" evidence="8">
    <location>
        <begin position="467"/>
        <end position="490"/>
    </location>
</feature>
<accession>A0A133Y7X4</accession>
<comment type="caution">
    <text evidence="9">The sequence shown here is derived from an EMBL/GenBank/DDBJ whole genome shotgun (WGS) entry which is preliminary data.</text>
</comment>
<feature type="compositionally biased region" description="Polar residues" evidence="7">
    <location>
        <begin position="54"/>
        <end position="89"/>
    </location>
</feature>
<reference evidence="10" key="1">
    <citation type="submission" date="2016-01" db="EMBL/GenBank/DDBJ databases">
        <authorList>
            <person name="Mitreva M."/>
            <person name="Pepin K.H."/>
            <person name="Mihindukulasuriya K.A."/>
            <person name="Fulton R."/>
            <person name="Fronick C."/>
            <person name="O'Laughlin M."/>
            <person name="Miner T."/>
            <person name="Herter B."/>
            <person name="Rosa B.A."/>
            <person name="Cordes M."/>
            <person name="Tomlinson C."/>
            <person name="Wollam A."/>
            <person name="Palsikar V.B."/>
            <person name="Mardis E.R."/>
            <person name="Wilson R.K."/>
        </authorList>
    </citation>
    <scope>NUCLEOTIDE SEQUENCE [LARGE SCALE GENOMIC DNA]</scope>
    <source>
        <strain evidence="10">KA00274</strain>
    </source>
</reference>
<dbReference type="PANTHER" id="PTHR37820:SF1">
    <property type="entry name" value="CELL DIVISION PROTEIN FTSQ"/>
    <property type="match status" value="1"/>
</dbReference>